<evidence type="ECO:0000313" key="6">
    <source>
        <dbReference type="Proteomes" id="UP000187209"/>
    </source>
</evidence>
<dbReference type="InterPro" id="IPR056828">
    <property type="entry name" value="Beta-prop_TEP1_C"/>
</dbReference>
<dbReference type="Pfam" id="PF00400">
    <property type="entry name" value="WD40"/>
    <property type="match status" value="3"/>
</dbReference>
<evidence type="ECO:0000256" key="2">
    <source>
        <dbReference type="ARBA" id="ARBA00022737"/>
    </source>
</evidence>
<evidence type="ECO:0000259" key="4">
    <source>
        <dbReference type="Pfam" id="PF25048"/>
    </source>
</evidence>
<evidence type="ECO:0000313" key="5">
    <source>
        <dbReference type="EMBL" id="OMJ95551.1"/>
    </source>
</evidence>
<dbReference type="PANTHER" id="PTHR19848">
    <property type="entry name" value="WD40 REPEAT PROTEIN"/>
    <property type="match status" value="1"/>
</dbReference>
<feature type="repeat" description="WD" evidence="3">
    <location>
        <begin position="391"/>
        <end position="433"/>
    </location>
</feature>
<dbReference type="InterPro" id="IPR015943">
    <property type="entry name" value="WD40/YVTN_repeat-like_dom_sf"/>
</dbReference>
<dbReference type="CDD" id="cd00200">
    <property type="entry name" value="WD40"/>
    <property type="match status" value="1"/>
</dbReference>
<dbReference type="InterPro" id="IPR001680">
    <property type="entry name" value="WD40_rpt"/>
</dbReference>
<comment type="caution">
    <text evidence="5">The sequence shown here is derived from an EMBL/GenBank/DDBJ whole genome shotgun (WGS) entry which is preliminary data.</text>
</comment>
<dbReference type="InterPro" id="IPR011047">
    <property type="entry name" value="Quinoprotein_ADH-like_sf"/>
</dbReference>
<feature type="domain" description="TEP-1 C-terminal beta-propeller" evidence="4">
    <location>
        <begin position="96"/>
        <end position="129"/>
    </location>
</feature>
<dbReference type="InterPro" id="IPR020472">
    <property type="entry name" value="WD40_PAC1"/>
</dbReference>
<accession>A0A1R2D2V1</accession>
<dbReference type="PANTHER" id="PTHR19848:SF8">
    <property type="entry name" value="F-BOX AND WD REPEAT DOMAIN CONTAINING 7"/>
    <property type="match status" value="1"/>
</dbReference>
<dbReference type="EMBL" id="MPUH01000010">
    <property type="protein sequence ID" value="OMJ95551.1"/>
    <property type="molecule type" value="Genomic_DNA"/>
</dbReference>
<protein>
    <recommendedName>
        <fullName evidence="4">TEP-1 C-terminal beta-propeller domain-containing protein</fullName>
    </recommendedName>
</protein>
<feature type="repeat" description="WD" evidence="3">
    <location>
        <begin position="350"/>
        <end position="390"/>
    </location>
</feature>
<dbReference type="SMART" id="SM00320">
    <property type="entry name" value="WD40"/>
    <property type="match status" value="8"/>
</dbReference>
<feature type="repeat" description="WD" evidence="3">
    <location>
        <begin position="133"/>
        <end position="165"/>
    </location>
</feature>
<dbReference type="AlphaFoldDB" id="A0A1R2D2V1"/>
<feature type="repeat" description="WD" evidence="3">
    <location>
        <begin position="301"/>
        <end position="333"/>
    </location>
</feature>
<evidence type="ECO:0000256" key="3">
    <source>
        <dbReference type="PROSITE-ProRule" id="PRU00221"/>
    </source>
</evidence>
<dbReference type="PROSITE" id="PS50294">
    <property type="entry name" value="WD_REPEATS_REGION"/>
    <property type="match status" value="4"/>
</dbReference>
<dbReference type="Pfam" id="PF25048">
    <property type="entry name" value="Beta-prop_TEP1_C"/>
    <property type="match status" value="1"/>
</dbReference>
<gene>
    <name evidence="5" type="ORF">SteCoe_960</name>
</gene>
<feature type="repeat" description="WD" evidence="3">
    <location>
        <begin position="175"/>
        <end position="216"/>
    </location>
</feature>
<name>A0A1R2D2V1_9CILI</name>
<dbReference type="InterPro" id="IPR019775">
    <property type="entry name" value="WD40_repeat_CS"/>
</dbReference>
<organism evidence="5 6">
    <name type="scientific">Stentor coeruleus</name>
    <dbReference type="NCBI Taxonomy" id="5963"/>
    <lineage>
        <taxon>Eukaryota</taxon>
        <taxon>Sar</taxon>
        <taxon>Alveolata</taxon>
        <taxon>Ciliophora</taxon>
        <taxon>Postciliodesmatophora</taxon>
        <taxon>Heterotrichea</taxon>
        <taxon>Heterotrichida</taxon>
        <taxon>Stentoridae</taxon>
        <taxon>Stentor</taxon>
    </lineage>
</organism>
<sequence length="539" mass="61884">MNKVMNEIIVLKKSYMRVIGKNEILQSEYDKFLDHGIRKYSIKSPGKFDGEEVFSIVDNYLKKYEIYVEKDTAYAYQSLDSCIDWLAKNQFFIEGHTDSITSLHITSEMIITSSLDRTIKLWDRRTLQILKSVIAHNYKISSAILYESHEYYITASDDIEVKLWKFPELENPKILKLNNLSSTAIALNNDDTKLAIGYDDETLALWDLSTYEVMHVYRMLFAKVILMKITEDASGEIIVTACDDHGIKILYLDRAEQKEVYRHTDILITSLLIYEDEIYYGMDTGDLGICRISDSNFFIMHKLHTKCISSLATTLEGKYLATGSFDKSVKIWNRPALYLLNKQPEYMFNFKGHTKSILSLCFASNEEIFSASSDCTSRIWSIRKKKIEKIFPGHTGLITCIEFNEKNPQYFITGSTDKTVRLWDFNSQTEIYVSGLHENTVRCACFGNELSDIVTGSSDRILRKFVGLAKGAINHFGHSGTILHVVITKNGIPISYSDDRTARIWKGAENSVVINSKQSYENNVKVFPELIIYRGYFLN</sequence>
<dbReference type="OrthoDB" id="538223at2759"/>
<keyword evidence="1 3" id="KW-0853">WD repeat</keyword>
<dbReference type="PROSITE" id="PS50082">
    <property type="entry name" value="WD_REPEATS_2"/>
    <property type="match status" value="6"/>
</dbReference>
<keyword evidence="2" id="KW-0677">Repeat</keyword>
<proteinExistence type="predicted"/>
<reference evidence="5 6" key="1">
    <citation type="submission" date="2016-11" db="EMBL/GenBank/DDBJ databases">
        <title>The macronuclear genome of Stentor coeruleus: a giant cell with tiny introns.</title>
        <authorList>
            <person name="Slabodnick M."/>
            <person name="Ruby J.G."/>
            <person name="Reiff S.B."/>
            <person name="Swart E.C."/>
            <person name="Gosai S."/>
            <person name="Prabakaran S."/>
            <person name="Witkowska E."/>
            <person name="Larue G.E."/>
            <person name="Fisher S."/>
            <person name="Freeman R.M."/>
            <person name="Gunawardena J."/>
            <person name="Chu W."/>
            <person name="Stover N.A."/>
            <person name="Gregory B.D."/>
            <person name="Nowacki M."/>
            <person name="Derisi J."/>
            <person name="Roy S.W."/>
            <person name="Marshall W.F."/>
            <person name="Sood P."/>
        </authorList>
    </citation>
    <scope>NUCLEOTIDE SEQUENCE [LARGE SCALE GENOMIC DNA]</scope>
    <source>
        <strain evidence="5">WM001</strain>
    </source>
</reference>
<dbReference type="Proteomes" id="UP000187209">
    <property type="component" value="Unassembled WGS sequence"/>
</dbReference>
<dbReference type="SUPFAM" id="SSF50998">
    <property type="entry name" value="Quinoprotein alcohol dehydrogenase-like"/>
    <property type="match status" value="1"/>
</dbReference>
<dbReference type="PROSITE" id="PS00678">
    <property type="entry name" value="WD_REPEATS_1"/>
    <property type="match status" value="1"/>
</dbReference>
<evidence type="ECO:0000256" key="1">
    <source>
        <dbReference type="ARBA" id="ARBA00022574"/>
    </source>
</evidence>
<dbReference type="Gene3D" id="2.130.10.10">
    <property type="entry name" value="YVTN repeat-like/Quinoprotein amine dehydrogenase"/>
    <property type="match status" value="2"/>
</dbReference>
<dbReference type="PRINTS" id="PR00320">
    <property type="entry name" value="GPROTEINBRPT"/>
</dbReference>
<feature type="repeat" description="WD" evidence="3">
    <location>
        <begin position="93"/>
        <end position="132"/>
    </location>
</feature>
<keyword evidence="6" id="KW-1185">Reference proteome</keyword>